<dbReference type="AlphaFoldDB" id="E2AZJ1"/>
<gene>
    <name evidence="1" type="ORF">EAG_09747</name>
</gene>
<proteinExistence type="predicted"/>
<evidence type="ECO:0000313" key="1">
    <source>
        <dbReference type="EMBL" id="EFN61148.1"/>
    </source>
</evidence>
<dbReference type="Proteomes" id="UP000000311">
    <property type="component" value="Unassembled WGS sequence"/>
</dbReference>
<dbReference type="InParanoid" id="E2AZJ1"/>
<accession>E2AZJ1</accession>
<feature type="non-terminal residue" evidence="1">
    <location>
        <position position="116"/>
    </location>
</feature>
<reference evidence="1 2" key="1">
    <citation type="journal article" date="2010" name="Science">
        <title>Genomic comparison of the ants Camponotus floridanus and Harpegnathos saltator.</title>
        <authorList>
            <person name="Bonasio R."/>
            <person name="Zhang G."/>
            <person name="Ye C."/>
            <person name="Mutti N.S."/>
            <person name="Fang X."/>
            <person name="Qin N."/>
            <person name="Donahue G."/>
            <person name="Yang P."/>
            <person name="Li Q."/>
            <person name="Li C."/>
            <person name="Zhang P."/>
            <person name="Huang Z."/>
            <person name="Berger S.L."/>
            <person name="Reinberg D."/>
            <person name="Wang J."/>
            <person name="Liebig J."/>
        </authorList>
    </citation>
    <scope>NUCLEOTIDE SEQUENCE [LARGE SCALE GENOMIC DNA]</scope>
    <source>
        <strain evidence="2">C129</strain>
    </source>
</reference>
<protein>
    <submittedName>
        <fullName evidence="1">Uncharacterized protein</fullName>
    </submittedName>
</protein>
<name>E2AZJ1_CAMFO</name>
<feature type="non-terminal residue" evidence="1">
    <location>
        <position position="1"/>
    </location>
</feature>
<keyword evidence="2" id="KW-1185">Reference proteome</keyword>
<dbReference type="OrthoDB" id="7551446at2759"/>
<dbReference type="EMBL" id="GL444241">
    <property type="protein sequence ID" value="EFN61148.1"/>
    <property type="molecule type" value="Genomic_DNA"/>
</dbReference>
<sequence length="116" mass="13375">VNLSTVMIPENVQKVLQLGENFSMPTLNKNEVTIEFIKNFENSFKKLPVHVRPHIETHIRNRSAHIINKLPSYTPPRNPLISTVLMRSTKDFLKNNTNLILTRSDKENVTVALDRD</sequence>
<organism evidence="2">
    <name type="scientific">Camponotus floridanus</name>
    <name type="common">Florida carpenter ant</name>
    <dbReference type="NCBI Taxonomy" id="104421"/>
    <lineage>
        <taxon>Eukaryota</taxon>
        <taxon>Metazoa</taxon>
        <taxon>Ecdysozoa</taxon>
        <taxon>Arthropoda</taxon>
        <taxon>Hexapoda</taxon>
        <taxon>Insecta</taxon>
        <taxon>Pterygota</taxon>
        <taxon>Neoptera</taxon>
        <taxon>Endopterygota</taxon>
        <taxon>Hymenoptera</taxon>
        <taxon>Apocrita</taxon>
        <taxon>Aculeata</taxon>
        <taxon>Formicoidea</taxon>
        <taxon>Formicidae</taxon>
        <taxon>Formicinae</taxon>
        <taxon>Camponotus</taxon>
    </lineage>
</organism>
<evidence type="ECO:0000313" key="2">
    <source>
        <dbReference type="Proteomes" id="UP000000311"/>
    </source>
</evidence>